<evidence type="ECO:0000313" key="1">
    <source>
        <dbReference type="EMBL" id="KAK3370535.1"/>
    </source>
</evidence>
<name>A0AAE0K728_9PEZI</name>
<dbReference type="EMBL" id="JAULSW010000009">
    <property type="protein sequence ID" value="KAK3370535.1"/>
    <property type="molecule type" value="Genomic_DNA"/>
</dbReference>
<organism evidence="1 2">
    <name type="scientific">Podospora didyma</name>
    <dbReference type="NCBI Taxonomy" id="330526"/>
    <lineage>
        <taxon>Eukaryota</taxon>
        <taxon>Fungi</taxon>
        <taxon>Dikarya</taxon>
        <taxon>Ascomycota</taxon>
        <taxon>Pezizomycotina</taxon>
        <taxon>Sordariomycetes</taxon>
        <taxon>Sordariomycetidae</taxon>
        <taxon>Sordariales</taxon>
        <taxon>Podosporaceae</taxon>
        <taxon>Podospora</taxon>
    </lineage>
</organism>
<dbReference type="AlphaFoldDB" id="A0AAE0K728"/>
<dbReference type="InterPro" id="IPR009836">
    <property type="entry name" value="GRDP-like"/>
</dbReference>
<reference evidence="1" key="2">
    <citation type="submission" date="2023-06" db="EMBL/GenBank/DDBJ databases">
        <authorList>
            <consortium name="Lawrence Berkeley National Laboratory"/>
            <person name="Haridas S."/>
            <person name="Hensen N."/>
            <person name="Bonometti L."/>
            <person name="Westerberg I."/>
            <person name="Brannstrom I.O."/>
            <person name="Guillou S."/>
            <person name="Cros-Aarteil S."/>
            <person name="Calhoun S."/>
            <person name="Kuo A."/>
            <person name="Mondo S."/>
            <person name="Pangilinan J."/>
            <person name="Riley R."/>
            <person name="LaButti K."/>
            <person name="Andreopoulos B."/>
            <person name="Lipzen A."/>
            <person name="Chen C."/>
            <person name="Yanf M."/>
            <person name="Daum C."/>
            <person name="Ng V."/>
            <person name="Clum A."/>
            <person name="Steindorff A."/>
            <person name="Ohm R."/>
            <person name="Martin F."/>
            <person name="Silar P."/>
            <person name="Natvig D."/>
            <person name="Lalanne C."/>
            <person name="Gautier V."/>
            <person name="Ament-velasquez S.L."/>
            <person name="Kruys A."/>
            <person name="Hutchinson M.I."/>
            <person name="Powell A.J."/>
            <person name="Barry K."/>
            <person name="Miller A.N."/>
            <person name="Grigoriev I.V."/>
            <person name="Debuchy R."/>
            <person name="Gladieux P."/>
            <person name="Thoren M.H."/>
            <person name="Johannesson H."/>
        </authorList>
    </citation>
    <scope>NUCLEOTIDE SEQUENCE</scope>
    <source>
        <strain evidence="1">CBS 232.78</strain>
    </source>
</reference>
<sequence>MATLRGIRDDEIAHMGDRVPRQIAGALIGSGDSGLGNGHLSAMVSKGQVSPNLVPEDVAEQGSSALGDSIPSAECCMIHLQLLELFVDLHYKVEEWARNRGMDPDAVWHSFIQLAIARFTHWFRTAARSVIEMETSVPPLDVLMVWHSFMLRPHIYAMFCQATRSDKAGIKGVSWSTLSRSISITQGDLQVFVHDNDLVASLVMHSDLLETCSLVSPGGPESSTLIDLLSSRQAALGPDGKLETLLGVFNQLSAVGFTYKIDSVEFDLVGAVHRQADFALKMTRLGWHHSPLSDSTLQKARERYRRFFCLISVLPASENAVPTLDIDLIWHTHQLSPGGYAQWSRAMTHGRFIDHDDTITPEAASSGSKSVGVHYREQFGEVYSICLSWYCQAPRLAPQKQLSPEDVQRIGEAIRSKQLPRRKLDLAACRCHEAPIPGDEGTSSRGGNVPLAGNSVGLDHGADCGVPYTLVGGGCGGCGGCGSCGSCG</sequence>
<accession>A0AAE0K728</accession>
<comment type="caution">
    <text evidence="1">The sequence shown here is derived from an EMBL/GenBank/DDBJ whole genome shotgun (WGS) entry which is preliminary data.</text>
</comment>
<gene>
    <name evidence="1" type="ORF">B0H63DRAFT_487198</name>
</gene>
<dbReference type="Proteomes" id="UP001285441">
    <property type="component" value="Unassembled WGS sequence"/>
</dbReference>
<keyword evidence="2" id="KW-1185">Reference proteome</keyword>
<proteinExistence type="predicted"/>
<evidence type="ECO:0000313" key="2">
    <source>
        <dbReference type="Proteomes" id="UP001285441"/>
    </source>
</evidence>
<reference evidence="1" key="1">
    <citation type="journal article" date="2023" name="Mol. Phylogenet. Evol.">
        <title>Genome-scale phylogeny and comparative genomics of the fungal order Sordariales.</title>
        <authorList>
            <person name="Hensen N."/>
            <person name="Bonometti L."/>
            <person name="Westerberg I."/>
            <person name="Brannstrom I.O."/>
            <person name="Guillou S."/>
            <person name="Cros-Aarteil S."/>
            <person name="Calhoun S."/>
            <person name="Haridas S."/>
            <person name="Kuo A."/>
            <person name="Mondo S."/>
            <person name="Pangilinan J."/>
            <person name="Riley R."/>
            <person name="LaButti K."/>
            <person name="Andreopoulos B."/>
            <person name="Lipzen A."/>
            <person name="Chen C."/>
            <person name="Yan M."/>
            <person name="Daum C."/>
            <person name="Ng V."/>
            <person name="Clum A."/>
            <person name="Steindorff A."/>
            <person name="Ohm R.A."/>
            <person name="Martin F."/>
            <person name="Silar P."/>
            <person name="Natvig D.O."/>
            <person name="Lalanne C."/>
            <person name="Gautier V."/>
            <person name="Ament-Velasquez S.L."/>
            <person name="Kruys A."/>
            <person name="Hutchinson M.I."/>
            <person name="Powell A.J."/>
            <person name="Barry K."/>
            <person name="Miller A.N."/>
            <person name="Grigoriev I.V."/>
            <person name="Debuchy R."/>
            <person name="Gladieux P."/>
            <person name="Hiltunen Thoren M."/>
            <person name="Johannesson H."/>
        </authorList>
    </citation>
    <scope>NUCLEOTIDE SEQUENCE</scope>
    <source>
        <strain evidence="1">CBS 232.78</strain>
    </source>
</reference>
<dbReference type="Pfam" id="PF07173">
    <property type="entry name" value="GRDP-like"/>
    <property type="match status" value="1"/>
</dbReference>
<dbReference type="PANTHER" id="PTHR34365">
    <property type="entry name" value="ENOLASE (DUF1399)"/>
    <property type="match status" value="1"/>
</dbReference>
<protein>
    <submittedName>
        <fullName evidence="1">Uncharacterized protein</fullName>
    </submittedName>
</protein>
<dbReference type="PANTHER" id="PTHR34365:SF7">
    <property type="entry name" value="GLYCINE-RICH DOMAIN-CONTAINING PROTEIN 1"/>
    <property type="match status" value="1"/>
</dbReference>